<comment type="caution">
    <text evidence="7">The sequence shown here is derived from an EMBL/GenBank/DDBJ whole genome shotgun (WGS) entry which is preliminary data.</text>
</comment>
<keyword evidence="3" id="KW-0597">Phosphoprotein</keyword>
<evidence type="ECO:0000313" key="8">
    <source>
        <dbReference type="Proteomes" id="UP000323720"/>
    </source>
</evidence>
<dbReference type="GO" id="GO:0005886">
    <property type="term" value="C:plasma membrane"/>
    <property type="evidence" value="ECO:0007669"/>
    <property type="project" value="TreeGrafter"/>
</dbReference>
<gene>
    <name evidence="7" type="ORF">ES674_14815</name>
</gene>
<dbReference type="OrthoDB" id="594725at2"/>
<dbReference type="EC" id="2.7.13.3" evidence="2"/>
<reference evidence="7 8" key="1">
    <citation type="submission" date="2019-08" db="EMBL/GenBank/DDBJ databases">
        <title>Genomes of Antarctic Bizionia species.</title>
        <authorList>
            <person name="Bowman J.P."/>
        </authorList>
    </citation>
    <scope>NUCLEOTIDE SEQUENCE [LARGE SCALE GENOMIC DNA]</scope>
    <source>
        <strain evidence="7 8">ADA-4</strain>
    </source>
</reference>
<sequence length="203" mass="23317">MFAKKIAKPITELSERLNKFDLSNTNTEELPINESSYELKHLTERFNQLFKKTNEAFLFQKHTINHISHELKTPITILVSQLETLLTYTDLDSLKPVLNIQIQSAKSLGDITNILLELSKFESGQTIKKESLRIDDLIFDIISELNTIHPDFIFDINYNSALIDEQVLMINANEMLVKQAFQNLLSNAIATVVRINLLLFLIL</sequence>
<evidence type="ECO:0000256" key="4">
    <source>
        <dbReference type="ARBA" id="ARBA00022679"/>
    </source>
</evidence>
<dbReference type="Gene3D" id="1.10.287.130">
    <property type="match status" value="1"/>
</dbReference>
<dbReference type="EMBL" id="VSKK01000006">
    <property type="protein sequence ID" value="TYB74028.1"/>
    <property type="molecule type" value="Genomic_DNA"/>
</dbReference>
<dbReference type="InterPro" id="IPR050428">
    <property type="entry name" value="TCS_sensor_his_kinase"/>
</dbReference>
<proteinExistence type="predicted"/>
<dbReference type="PANTHER" id="PTHR45436:SF5">
    <property type="entry name" value="SENSOR HISTIDINE KINASE TRCS"/>
    <property type="match status" value="1"/>
</dbReference>
<dbReference type="InterPro" id="IPR036097">
    <property type="entry name" value="HisK_dim/P_sf"/>
</dbReference>
<name>A0A5D0R012_9FLAO</name>
<dbReference type="SMART" id="SM00388">
    <property type="entry name" value="HisKA"/>
    <property type="match status" value="1"/>
</dbReference>
<dbReference type="AlphaFoldDB" id="A0A5D0R012"/>
<dbReference type="CDD" id="cd00082">
    <property type="entry name" value="HisKA"/>
    <property type="match status" value="1"/>
</dbReference>
<evidence type="ECO:0000256" key="1">
    <source>
        <dbReference type="ARBA" id="ARBA00000085"/>
    </source>
</evidence>
<comment type="catalytic activity">
    <reaction evidence="1">
        <text>ATP + protein L-histidine = ADP + protein N-phospho-L-histidine.</text>
        <dbReference type="EC" id="2.7.13.3"/>
    </reaction>
</comment>
<dbReference type="SUPFAM" id="SSF47384">
    <property type="entry name" value="Homodimeric domain of signal transducing histidine kinase"/>
    <property type="match status" value="1"/>
</dbReference>
<evidence type="ECO:0000256" key="5">
    <source>
        <dbReference type="ARBA" id="ARBA00022777"/>
    </source>
</evidence>
<evidence type="ECO:0000259" key="6">
    <source>
        <dbReference type="SMART" id="SM00388"/>
    </source>
</evidence>
<evidence type="ECO:0000256" key="3">
    <source>
        <dbReference type="ARBA" id="ARBA00022553"/>
    </source>
</evidence>
<organism evidence="7 8">
    <name type="scientific">Bizionia myxarmorum</name>
    <dbReference type="NCBI Taxonomy" id="291186"/>
    <lineage>
        <taxon>Bacteria</taxon>
        <taxon>Pseudomonadati</taxon>
        <taxon>Bacteroidota</taxon>
        <taxon>Flavobacteriia</taxon>
        <taxon>Flavobacteriales</taxon>
        <taxon>Flavobacteriaceae</taxon>
        <taxon>Bizionia</taxon>
    </lineage>
</organism>
<keyword evidence="8" id="KW-1185">Reference proteome</keyword>
<dbReference type="Proteomes" id="UP000323720">
    <property type="component" value="Unassembled WGS sequence"/>
</dbReference>
<evidence type="ECO:0000313" key="7">
    <source>
        <dbReference type="EMBL" id="TYB74028.1"/>
    </source>
</evidence>
<feature type="domain" description="Signal transduction histidine kinase dimerisation/phosphoacceptor" evidence="6">
    <location>
        <begin position="59"/>
        <end position="124"/>
    </location>
</feature>
<evidence type="ECO:0000256" key="2">
    <source>
        <dbReference type="ARBA" id="ARBA00012438"/>
    </source>
</evidence>
<keyword evidence="4" id="KW-0808">Transferase</keyword>
<dbReference type="GO" id="GO:0000155">
    <property type="term" value="F:phosphorelay sensor kinase activity"/>
    <property type="evidence" value="ECO:0007669"/>
    <property type="project" value="InterPro"/>
</dbReference>
<dbReference type="PANTHER" id="PTHR45436">
    <property type="entry name" value="SENSOR HISTIDINE KINASE YKOH"/>
    <property type="match status" value="1"/>
</dbReference>
<protein>
    <recommendedName>
        <fullName evidence="2">histidine kinase</fullName>
        <ecNumber evidence="2">2.7.13.3</ecNumber>
    </recommendedName>
</protein>
<dbReference type="InterPro" id="IPR003661">
    <property type="entry name" value="HisK_dim/P_dom"/>
</dbReference>
<accession>A0A5D0R012</accession>
<dbReference type="Pfam" id="PF00512">
    <property type="entry name" value="HisKA"/>
    <property type="match status" value="1"/>
</dbReference>
<keyword evidence="5 7" id="KW-0418">Kinase</keyword>